<dbReference type="InterPro" id="IPR011701">
    <property type="entry name" value="MFS"/>
</dbReference>
<feature type="transmembrane region" description="Helical" evidence="4">
    <location>
        <begin position="340"/>
        <end position="365"/>
    </location>
</feature>
<keyword evidence="2 4" id="KW-1133">Transmembrane helix</keyword>
<keyword evidence="1 4" id="KW-0812">Transmembrane</keyword>
<dbReference type="Gene3D" id="1.20.1250.20">
    <property type="entry name" value="MFS general substrate transporter like domains"/>
    <property type="match status" value="1"/>
</dbReference>
<feature type="transmembrane region" description="Helical" evidence="4">
    <location>
        <begin position="451"/>
        <end position="477"/>
    </location>
</feature>
<dbReference type="InterPro" id="IPR036259">
    <property type="entry name" value="MFS_trans_sf"/>
</dbReference>
<dbReference type="SUPFAM" id="SSF103473">
    <property type="entry name" value="MFS general substrate transporter"/>
    <property type="match status" value="1"/>
</dbReference>
<proteinExistence type="predicted"/>
<feature type="transmembrane region" description="Helical" evidence="4">
    <location>
        <begin position="89"/>
        <end position="112"/>
    </location>
</feature>
<dbReference type="PANTHER" id="PTHR23121">
    <property type="entry name" value="SODIUM-DEPENDENT GLUCOSE TRANSPORTER 1"/>
    <property type="match status" value="1"/>
</dbReference>
<dbReference type="EMBL" id="JAKROA010000002">
    <property type="protein sequence ID" value="KAL5110791.1"/>
    <property type="molecule type" value="Genomic_DNA"/>
</dbReference>
<keyword evidence="3 4" id="KW-0472">Membrane</keyword>
<feature type="transmembrane region" description="Helical" evidence="4">
    <location>
        <begin position="52"/>
        <end position="69"/>
    </location>
</feature>
<keyword evidence="5" id="KW-0813">Transport</keyword>
<keyword evidence="5" id="KW-0762">Sugar transport</keyword>
<name>A0ABR4QLZ3_9CEST</name>
<evidence type="ECO:0000313" key="5">
    <source>
        <dbReference type="EMBL" id="KAL5110791.1"/>
    </source>
</evidence>
<feature type="transmembrane region" description="Helical" evidence="4">
    <location>
        <begin position="377"/>
        <end position="399"/>
    </location>
</feature>
<dbReference type="PANTHER" id="PTHR23121:SF9">
    <property type="entry name" value="SODIUM-DEPENDENT GLUCOSE TRANSPORTER 1"/>
    <property type="match status" value="1"/>
</dbReference>
<evidence type="ECO:0000256" key="4">
    <source>
        <dbReference type="SAM" id="Phobius"/>
    </source>
</evidence>
<gene>
    <name evidence="5" type="ORF">TcWFU_008391</name>
</gene>
<feature type="transmembrane region" description="Helical" evidence="4">
    <location>
        <begin position="226"/>
        <end position="246"/>
    </location>
</feature>
<accession>A0ABR4QLZ3</accession>
<protein>
    <submittedName>
        <fullName evidence="5">Sodium-dependent glucose transporter 1</fullName>
    </submittedName>
</protein>
<organism evidence="5 6">
    <name type="scientific">Taenia crassiceps</name>
    <dbReference type="NCBI Taxonomy" id="6207"/>
    <lineage>
        <taxon>Eukaryota</taxon>
        <taxon>Metazoa</taxon>
        <taxon>Spiralia</taxon>
        <taxon>Lophotrochozoa</taxon>
        <taxon>Platyhelminthes</taxon>
        <taxon>Cestoda</taxon>
        <taxon>Eucestoda</taxon>
        <taxon>Cyclophyllidea</taxon>
        <taxon>Taeniidae</taxon>
        <taxon>Taenia</taxon>
    </lineage>
</organism>
<evidence type="ECO:0000313" key="6">
    <source>
        <dbReference type="Proteomes" id="UP001651158"/>
    </source>
</evidence>
<sequence>MRPLQINGSFSSFPHISTAAFVIDKLDMSQEAAVDGVELSPSGKNSDFGYRIMKTVALFLCWCCLGLYAEVLGPSMQTYIDVTNSDTEQLGTCLSLRELGMFFGSLMGAFLADRFVQWRHFVVAGGLVLGAATIGAVPWCTTVASLSATFFFSGYAHGTMTASGNPLLNSIWLEKSGGPFNFMHSGYGVGGAVAPGLLAPFTFAQEKALANGTIVKNRLISLTAPYLIVGGLCCVCACLFCSFCFCQPSKEETPEASTAKDEDSSSTEEFGDPKVEVKKFALLQALAAQQRVLLYIIVPIFLLYAALVGNERVFSKYLFVFANEGPAHLPESDCFLLNSVYWIVFALARIATVPISLVVPLPILFTLQLVGAWAMALGLYLAPANRTVYLAFTACFGFFKSPLFPTGLGVVSLASPVTGIIIFFVNLGSSVGASVLQAVGGIVLNRQGRQAFPLLVMISALALIFIGAGLITTTYFYRRRHRPNPGPEPGGAGLSA</sequence>
<reference evidence="5 6" key="1">
    <citation type="journal article" date="2022" name="Front. Cell. Infect. Microbiol.">
        <title>The Genomes of Two Strains of Taenia crassiceps the Animal Model for the Study of Human Cysticercosis.</title>
        <authorList>
            <person name="Bobes R.J."/>
            <person name="Estrada K."/>
            <person name="Rios-Valencia D.G."/>
            <person name="Calderon-Gallegos A."/>
            <person name="de la Torre P."/>
            <person name="Carrero J.C."/>
            <person name="Sanchez-Flores A."/>
            <person name="Laclette J.P."/>
        </authorList>
    </citation>
    <scope>NUCLEOTIDE SEQUENCE [LARGE SCALE GENOMIC DNA]</scope>
    <source>
        <strain evidence="5">WFUcys</strain>
    </source>
</reference>
<dbReference type="Proteomes" id="UP001651158">
    <property type="component" value="Unassembled WGS sequence"/>
</dbReference>
<dbReference type="Pfam" id="PF07690">
    <property type="entry name" value="MFS_1"/>
    <property type="match status" value="1"/>
</dbReference>
<feature type="transmembrane region" description="Helical" evidence="4">
    <location>
        <begin position="419"/>
        <end position="444"/>
    </location>
</feature>
<evidence type="ECO:0000256" key="2">
    <source>
        <dbReference type="ARBA" id="ARBA00022989"/>
    </source>
</evidence>
<feature type="transmembrane region" description="Helical" evidence="4">
    <location>
        <begin position="124"/>
        <end position="152"/>
    </location>
</feature>
<evidence type="ECO:0000256" key="3">
    <source>
        <dbReference type="ARBA" id="ARBA00023136"/>
    </source>
</evidence>
<keyword evidence="6" id="KW-1185">Reference proteome</keyword>
<comment type="caution">
    <text evidence="5">The sequence shown here is derived from an EMBL/GenBank/DDBJ whole genome shotgun (WGS) entry which is preliminary data.</text>
</comment>
<feature type="transmembrane region" description="Helical" evidence="4">
    <location>
        <begin position="292"/>
        <end position="309"/>
    </location>
</feature>
<evidence type="ECO:0000256" key="1">
    <source>
        <dbReference type="ARBA" id="ARBA00022692"/>
    </source>
</evidence>